<accession>A0A7Z2T563</accession>
<dbReference type="Pfam" id="PF13704">
    <property type="entry name" value="Glyco_tranf_2_4"/>
    <property type="match status" value="1"/>
</dbReference>
<sequence>MTDTLFFILENPDCRSLELCKYSINYESTKFDSKEYEKARGVKFKNRKEAYNDWLCNGRPLGTAYNRSSNSLLRIILKAKDEPELIEAWLQHHGNLVGYDNIIIMDTGSTSKEYLDILERYKNDVIIFDYKKHYNALHNPKVNRELFELLSISSKYLMVLDADEFLFCFDEGELTSVLPSQMLAESEEEIFCGTWLNNLFPAEFDLDGKLDLSKSYCFDISGDRIKSGTIAGKSIVKSSTSKSLSHIGHNLHSQQNYKLITSNSFGKFFILHFDNLGKELTQKRIKKHLATQGFNTELLSLFESGKELLDYVKKNNFEVPSPRVVKYINSYYYRHELKGESDSIRIDLYNGVDDEDVYSLQSLVYNTNWMSFLND</sequence>
<reference evidence="1 2" key="1">
    <citation type="submission" date="2020-01" db="EMBL/GenBank/DDBJ databases">
        <title>Whole genome and functional gene identification of agarase of Vibrio HN897.</title>
        <authorList>
            <person name="Liu Y."/>
            <person name="Zhao Z."/>
        </authorList>
    </citation>
    <scope>NUCLEOTIDE SEQUENCE [LARGE SCALE GENOMIC DNA]</scope>
    <source>
        <strain evidence="1 2">HN897</strain>
    </source>
</reference>
<protein>
    <submittedName>
        <fullName evidence="1">Uncharacterized protein</fullName>
    </submittedName>
</protein>
<organism evidence="1 2">
    <name type="scientific">Vibrio astriarenae</name>
    <dbReference type="NCBI Taxonomy" id="1481923"/>
    <lineage>
        <taxon>Bacteria</taxon>
        <taxon>Pseudomonadati</taxon>
        <taxon>Pseudomonadota</taxon>
        <taxon>Gammaproteobacteria</taxon>
        <taxon>Vibrionales</taxon>
        <taxon>Vibrionaceae</taxon>
        <taxon>Vibrio</taxon>
    </lineage>
</organism>
<name>A0A7Z2T563_9VIBR</name>
<dbReference type="AlphaFoldDB" id="A0A7Z2T563"/>
<evidence type="ECO:0000313" key="2">
    <source>
        <dbReference type="Proteomes" id="UP000464262"/>
    </source>
</evidence>
<dbReference type="Proteomes" id="UP000464262">
    <property type="component" value="Chromosome 1"/>
</dbReference>
<dbReference type="RefSeq" id="WP_164649360.1">
    <property type="nucleotide sequence ID" value="NZ_CP047475.1"/>
</dbReference>
<keyword evidence="2" id="KW-1185">Reference proteome</keyword>
<evidence type="ECO:0000313" key="1">
    <source>
        <dbReference type="EMBL" id="QIA64455.1"/>
    </source>
</evidence>
<gene>
    <name evidence="1" type="ORF">GT360_13565</name>
</gene>
<dbReference type="EMBL" id="CP047475">
    <property type="protein sequence ID" value="QIA64455.1"/>
    <property type="molecule type" value="Genomic_DNA"/>
</dbReference>
<dbReference type="KEGG" id="vas:GT360_13565"/>
<proteinExistence type="predicted"/>